<dbReference type="SUPFAM" id="SSF47576">
    <property type="entry name" value="Calponin-homology domain, CH-domain"/>
    <property type="match status" value="1"/>
</dbReference>
<feature type="compositionally biased region" description="Low complexity" evidence="1">
    <location>
        <begin position="108"/>
        <end position="132"/>
    </location>
</feature>
<dbReference type="InterPro" id="IPR036872">
    <property type="entry name" value="CH_dom_sf"/>
</dbReference>
<keyword evidence="4" id="KW-1185">Reference proteome</keyword>
<name>A0A811UKT2_CERCA</name>
<organism evidence="3 4">
    <name type="scientific">Ceratitis capitata</name>
    <name type="common">Mediterranean fruit fly</name>
    <name type="synonym">Tephritis capitata</name>
    <dbReference type="NCBI Taxonomy" id="7213"/>
    <lineage>
        <taxon>Eukaryota</taxon>
        <taxon>Metazoa</taxon>
        <taxon>Ecdysozoa</taxon>
        <taxon>Arthropoda</taxon>
        <taxon>Hexapoda</taxon>
        <taxon>Insecta</taxon>
        <taxon>Pterygota</taxon>
        <taxon>Neoptera</taxon>
        <taxon>Endopterygota</taxon>
        <taxon>Diptera</taxon>
        <taxon>Brachycera</taxon>
        <taxon>Muscomorpha</taxon>
        <taxon>Tephritoidea</taxon>
        <taxon>Tephritidae</taxon>
        <taxon>Ceratitis</taxon>
        <taxon>Ceratitis</taxon>
    </lineage>
</organism>
<dbReference type="Proteomes" id="UP000606786">
    <property type="component" value="Unassembled WGS sequence"/>
</dbReference>
<proteinExistence type="predicted"/>
<feature type="domain" description="Calponin-homology (CH)" evidence="2">
    <location>
        <begin position="1"/>
        <end position="73"/>
    </location>
</feature>
<reference evidence="3" key="1">
    <citation type="submission" date="2020-11" db="EMBL/GenBank/DDBJ databases">
        <authorList>
            <person name="Whitehead M."/>
        </authorList>
    </citation>
    <scope>NUCLEOTIDE SEQUENCE</scope>
    <source>
        <strain evidence="3">EGII</strain>
    </source>
</reference>
<sequence>MSATAVDSWSRKLNVENYAKRQRSECYDNVNACLNVLRSQAVCGLDNITTNDICAGKLKAVLALFFALSRYKQQSKQLSTTTTPNANVVLGTGNTTANGVASDATSLGTAATGTTTTGASNQQQQQQHLQNGNETMLNR</sequence>
<dbReference type="Gene3D" id="1.10.418.10">
    <property type="entry name" value="Calponin-like domain"/>
    <property type="match status" value="1"/>
</dbReference>
<dbReference type="PROSITE" id="PS50021">
    <property type="entry name" value="CH"/>
    <property type="match status" value="1"/>
</dbReference>
<comment type="caution">
    <text evidence="3">The sequence shown here is derived from an EMBL/GenBank/DDBJ whole genome shotgun (WGS) entry which is preliminary data.</text>
</comment>
<dbReference type="PANTHER" id="PTHR12784">
    <property type="entry name" value="STEERIN"/>
    <property type="match status" value="1"/>
</dbReference>
<dbReference type="PANTHER" id="PTHR12784:SF28">
    <property type="entry name" value="PROTEIN SICKIE"/>
    <property type="match status" value="1"/>
</dbReference>
<dbReference type="GO" id="GO:0022008">
    <property type="term" value="P:neurogenesis"/>
    <property type="evidence" value="ECO:0007669"/>
    <property type="project" value="InterPro"/>
</dbReference>
<evidence type="ECO:0000313" key="3">
    <source>
        <dbReference type="EMBL" id="CAD6997743.1"/>
    </source>
</evidence>
<evidence type="ECO:0000313" key="4">
    <source>
        <dbReference type="Proteomes" id="UP000606786"/>
    </source>
</evidence>
<protein>
    <submittedName>
        <fullName evidence="3">(Mediterranean fruit fly) hypothetical protein</fullName>
    </submittedName>
</protein>
<dbReference type="InterPro" id="IPR039041">
    <property type="entry name" value="Nav/unc-53"/>
</dbReference>
<gene>
    <name evidence="3" type="ORF">CCAP1982_LOCUS6375</name>
</gene>
<evidence type="ECO:0000256" key="1">
    <source>
        <dbReference type="SAM" id="MobiDB-lite"/>
    </source>
</evidence>
<dbReference type="InterPro" id="IPR001715">
    <property type="entry name" value="CH_dom"/>
</dbReference>
<evidence type="ECO:0000259" key="2">
    <source>
        <dbReference type="PROSITE" id="PS50021"/>
    </source>
</evidence>
<dbReference type="EMBL" id="CAJHJT010000012">
    <property type="protein sequence ID" value="CAD6997743.1"/>
    <property type="molecule type" value="Genomic_DNA"/>
</dbReference>
<feature type="region of interest" description="Disordered" evidence="1">
    <location>
        <begin position="108"/>
        <end position="139"/>
    </location>
</feature>
<accession>A0A811UKT2</accession>
<dbReference type="AlphaFoldDB" id="A0A811UKT2"/>